<feature type="region of interest" description="Disordered" evidence="1">
    <location>
        <begin position="1"/>
        <end position="36"/>
    </location>
</feature>
<dbReference type="EMBL" id="HBFW01010670">
    <property type="protein sequence ID" value="CAD8935830.1"/>
    <property type="molecule type" value="Transcribed_RNA"/>
</dbReference>
<dbReference type="AlphaFoldDB" id="A0A7S1D4W0"/>
<reference evidence="2" key="1">
    <citation type="submission" date="2021-01" db="EMBL/GenBank/DDBJ databases">
        <authorList>
            <person name="Corre E."/>
            <person name="Pelletier E."/>
            <person name="Niang G."/>
            <person name="Scheremetjew M."/>
            <person name="Finn R."/>
            <person name="Kale V."/>
            <person name="Holt S."/>
            <person name="Cochrane G."/>
            <person name="Meng A."/>
            <person name="Brown T."/>
            <person name="Cohen L."/>
        </authorList>
    </citation>
    <scope>NUCLEOTIDE SEQUENCE</scope>
    <source>
        <strain evidence="2">ECT3854</strain>
    </source>
</reference>
<evidence type="ECO:0000256" key="1">
    <source>
        <dbReference type="SAM" id="MobiDB-lite"/>
    </source>
</evidence>
<dbReference type="PANTHER" id="PTHR34127">
    <property type="entry name" value="OS04G0405600 PROTEIN"/>
    <property type="match status" value="1"/>
</dbReference>
<dbReference type="InterPro" id="IPR010765">
    <property type="entry name" value="DUF1350"/>
</dbReference>
<dbReference type="Pfam" id="PF07082">
    <property type="entry name" value="DUF1350"/>
    <property type="match status" value="1"/>
</dbReference>
<evidence type="ECO:0000313" key="2">
    <source>
        <dbReference type="EMBL" id="CAD8935830.1"/>
    </source>
</evidence>
<feature type="compositionally biased region" description="Basic residues" evidence="1">
    <location>
        <begin position="13"/>
        <end position="24"/>
    </location>
</feature>
<gene>
    <name evidence="2" type="ORF">CTEN0397_LOCUS6864</name>
</gene>
<sequence>MDEEEEGFDLFSRRRGNQRRRRRNRSDWNDDDFDDDWDDLEETFRGQATKLKDALTPRSEELEFYPTPDQLWKAITEYDRYKVPQTLLVQFEDDEMDQSSRLASALKDSSDIKFARLRGYHLTPVSVETEQPSNNNDGWLEISSKASRLIFKALQGKAARKRSAVSLRDLRLSVVRYIMDVATK</sequence>
<dbReference type="PANTHER" id="PTHR34127:SF1">
    <property type="entry name" value="OS04G0405600 PROTEIN"/>
    <property type="match status" value="1"/>
</dbReference>
<proteinExistence type="predicted"/>
<organism evidence="2">
    <name type="scientific">Cyclophora tenuis</name>
    <name type="common">Marine diatom</name>
    <dbReference type="NCBI Taxonomy" id="216820"/>
    <lineage>
        <taxon>Eukaryota</taxon>
        <taxon>Sar</taxon>
        <taxon>Stramenopiles</taxon>
        <taxon>Ochrophyta</taxon>
        <taxon>Bacillariophyta</taxon>
        <taxon>Fragilariophyceae</taxon>
        <taxon>Fragilariophycidae</taxon>
        <taxon>Cyclophorales</taxon>
        <taxon>Cyclophoraceae</taxon>
        <taxon>Cyclophora</taxon>
    </lineage>
</organism>
<accession>A0A7S1D4W0</accession>
<protein>
    <submittedName>
        <fullName evidence="2">Uncharacterized protein</fullName>
    </submittedName>
</protein>
<name>A0A7S1D4W0_CYCTE</name>